<dbReference type="PANTHER" id="PTHR44051">
    <property type="entry name" value="GLUTATHIONE S-TRANSFERASE-RELATED"/>
    <property type="match status" value="1"/>
</dbReference>
<dbReference type="STRING" id="246404.A0A507FFU4"/>
<evidence type="ECO:0000313" key="4">
    <source>
        <dbReference type="Proteomes" id="UP000320333"/>
    </source>
</evidence>
<evidence type="ECO:0000256" key="1">
    <source>
        <dbReference type="ARBA" id="ARBA00007409"/>
    </source>
</evidence>
<dbReference type="Gene3D" id="1.20.1050.10">
    <property type="match status" value="1"/>
</dbReference>
<dbReference type="EMBL" id="QEAP01000140">
    <property type="protein sequence ID" value="TPX74168.1"/>
    <property type="molecule type" value="Genomic_DNA"/>
</dbReference>
<comment type="caution">
    <text evidence="3">The sequence shown here is derived from an EMBL/GenBank/DDBJ whole genome shotgun (WGS) entry which is preliminary data.</text>
</comment>
<evidence type="ECO:0000313" key="3">
    <source>
        <dbReference type="EMBL" id="TPX74168.1"/>
    </source>
</evidence>
<accession>A0A507FFU4</accession>
<dbReference type="AlphaFoldDB" id="A0A507FFU4"/>
<gene>
    <name evidence="3" type="ORF">CcCBS67573_g04560</name>
</gene>
<sequence>MKLHVFNQNFSSWSMRPLLVVKKLQLPVTITAYNLADPTHVAKVKAEVNATGFLPALEVDFAGSGKATVIPDSLAIIETLNDLFPNAHIWPQDVGMRAKARSLAAEMHSSYQHVRTAMPCNLRTRYPAQKWSPETLAEIQRILHVWETARAETVATLGNNKDDGWLFGEFSGADAMFFPVVTRFTSYSVEISDSFPLVKKYMERVLQDGAVKGMYATGFNEEWVIEKYDKVYVGGQRVNVTA</sequence>
<dbReference type="Gene3D" id="3.40.30.10">
    <property type="entry name" value="Glutaredoxin"/>
    <property type="match status" value="1"/>
</dbReference>
<organism evidence="3 4">
    <name type="scientific">Chytriomyces confervae</name>
    <dbReference type="NCBI Taxonomy" id="246404"/>
    <lineage>
        <taxon>Eukaryota</taxon>
        <taxon>Fungi</taxon>
        <taxon>Fungi incertae sedis</taxon>
        <taxon>Chytridiomycota</taxon>
        <taxon>Chytridiomycota incertae sedis</taxon>
        <taxon>Chytridiomycetes</taxon>
        <taxon>Chytridiales</taxon>
        <taxon>Chytriomycetaceae</taxon>
        <taxon>Chytriomyces</taxon>
    </lineage>
</organism>
<feature type="domain" description="GST N-terminal" evidence="2">
    <location>
        <begin position="1"/>
        <end position="88"/>
    </location>
</feature>
<dbReference type="OrthoDB" id="249703at2759"/>
<dbReference type="InterPro" id="IPR036249">
    <property type="entry name" value="Thioredoxin-like_sf"/>
</dbReference>
<dbReference type="InterPro" id="IPR004045">
    <property type="entry name" value="Glutathione_S-Trfase_N"/>
</dbReference>
<name>A0A507FFU4_9FUNG</name>
<dbReference type="SUPFAM" id="SSF47616">
    <property type="entry name" value="GST C-terminal domain-like"/>
    <property type="match status" value="1"/>
</dbReference>
<dbReference type="Pfam" id="PF13409">
    <property type="entry name" value="GST_N_2"/>
    <property type="match status" value="1"/>
</dbReference>
<comment type="similarity">
    <text evidence="1">Belongs to the GST superfamily.</text>
</comment>
<dbReference type="SUPFAM" id="SSF52833">
    <property type="entry name" value="Thioredoxin-like"/>
    <property type="match status" value="1"/>
</dbReference>
<proteinExistence type="inferred from homology"/>
<dbReference type="InterPro" id="IPR036282">
    <property type="entry name" value="Glutathione-S-Trfase_C_sf"/>
</dbReference>
<dbReference type="Proteomes" id="UP000320333">
    <property type="component" value="Unassembled WGS sequence"/>
</dbReference>
<keyword evidence="4" id="KW-1185">Reference proteome</keyword>
<dbReference type="Pfam" id="PF13410">
    <property type="entry name" value="GST_C_2"/>
    <property type="match status" value="1"/>
</dbReference>
<dbReference type="PROSITE" id="PS50404">
    <property type="entry name" value="GST_NTER"/>
    <property type="match status" value="1"/>
</dbReference>
<reference evidence="3 4" key="1">
    <citation type="journal article" date="2019" name="Sci. Rep.">
        <title>Comparative genomics of chytrid fungi reveal insights into the obligate biotrophic and pathogenic lifestyle of Synchytrium endobioticum.</title>
        <authorList>
            <person name="van de Vossenberg B.T.L.H."/>
            <person name="Warris S."/>
            <person name="Nguyen H.D.T."/>
            <person name="van Gent-Pelzer M.P.E."/>
            <person name="Joly D.L."/>
            <person name="van de Geest H.C."/>
            <person name="Bonants P.J.M."/>
            <person name="Smith D.S."/>
            <person name="Levesque C.A."/>
            <person name="van der Lee T.A.J."/>
        </authorList>
    </citation>
    <scope>NUCLEOTIDE SEQUENCE [LARGE SCALE GENOMIC DNA]</scope>
    <source>
        <strain evidence="3 4">CBS 675.73</strain>
    </source>
</reference>
<protein>
    <recommendedName>
        <fullName evidence="2">GST N-terminal domain-containing protein</fullName>
    </recommendedName>
</protein>
<dbReference type="CDD" id="cd03194">
    <property type="entry name" value="GST_C_3"/>
    <property type="match status" value="1"/>
</dbReference>
<dbReference type="PANTHER" id="PTHR44051:SF8">
    <property type="entry name" value="GLUTATHIONE S-TRANSFERASE GSTA"/>
    <property type="match status" value="1"/>
</dbReference>
<evidence type="ECO:0000259" key="2">
    <source>
        <dbReference type="PROSITE" id="PS50404"/>
    </source>
</evidence>